<evidence type="ECO:0000313" key="2">
    <source>
        <dbReference type="EMBL" id="GBM45249.1"/>
    </source>
</evidence>
<keyword evidence="3" id="KW-1185">Reference proteome</keyword>
<dbReference type="EMBL" id="BGPR01001093">
    <property type="protein sequence ID" value="GBM45249.1"/>
    <property type="molecule type" value="Genomic_DNA"/>
</dbReference>
<evidence type="ECO:0000313" key="3">
    <source>
        <dbReference type="Proteomes" id="UP000499080"/>
    </source>
</evidence>
<comment type="caution">
    <text evidence="2">The sequence shown here is derived from an EMBL/GenBank/DDBJ whole genome shotgun (WGS) entry which is preliminary data.</text>
</comment>
<name>A0A4Y2FXV5_ARAVE</name>
<dbReference type="OrthoDB" id="6432544at2759"/>
<dbReference type="Proteomes" id="UP000499080">
    <property type="component" value="Unassembled WGS sequence"/>
</dbReference>
<protein>
    <recommendedName>
        <fullName evidence="1">Reverse transcriptase Ty1/copia-type domain-containing protein</fullName>
    </recommendedName>
</protein>
<gene>
    <name evidence="2" type="ORF">AVEN_140141_1</name>
</gene>
<dbReference type="Pfam" id="PF07727">
    <property type="entry name" value="RVT_2"/>
    <property type="match status" value="1"/>
</dbReference>
<dbReference type="PANTHER" id="PTHR11439">
    <property type="entry name" value="GAG-POL-RELATED RETROTRANSPOSON"/>
    <property type="match status" value="1"/>
</dbReference>
<organism evidence="2 3">
    <name type="scientific">Araneus ventricosus</name>
    <name type="common">Orbweaver spider</name>
    <name type="synonym">Epeira ventricosa</name>
    <dbReference type="NCBI Taxonomy" id="182803"/>
    <lineage>
        <taxon>Eukaryota</taxon>
        <taxon>Metazoa</taxon>
        <taxon>Ecdysozoa</taxon>
        <taxon>Arthropoda</taxon>
        <taxon>Chelicerata</taxon>
        <taxon>Arachnida</taxon>
        <taxon>Araneae</taxon>
        <taxon>Araneomorphae</taxon>
        <taxon>Entelegynae</taxon>
        <taxon>Araneoidea</taxon>
        <taxon>Araneidae</taxon>
        <taxon>Araneus</taxon>
    </lineage>
</organism>
<evidence type="ECO:0000259" key="1">
    <source>
        <dbReference type="Pfam" id="PF07727"/>
    </source>
</evidence>
<reference evidence="2 3" key="1">
    <citation type="journal article" date="2019" name="Sci. Rep.">
        <title>Orb-weaving spider Araneus ventricosus genome elucidates the spidroin gene catalogue.</title>
        <authorList>
            <person name="Kono N."/>
            <person name="Nakamura H."/>
            <person name="Ohtoshi R."/>
            <person name="Moran D.A.P."/>
            <person name="Shinohara A."/>
            <person name="Yoshida Y."/>
            <person name="Fujiwara M."/>
            <person name="Mori M."/>
            <person name="Tomita M."/>
            <person name="Arakawa K."/>
        </authorList>
    </citation>
    <scope>NUCLEOTIDE SEQUENCE [LARGE SCALE GENOMIC DNA]</scope>
</reference>
<accession>A0A4Y2FXV5</accession>
<sequence>MVENYLNVDDGLVAATNQEDLENFLIELKTRFKVYIGEVSCFLGLEIEHQKDGSIEISQKAHEKNILQRFGFEGCKPAPTPKLKQWRLQNPAAPRRPKDRNRQAVGALMYLMVGTRPDIACSVGYLSGSLESPSAEDIVRVKRMFLYIAVIVYAGGAISWHSQRQAIVATSTTEAKVVAASEAVKEVLWLTRLYQGIVNLKEAPTRQVDNQAAVKFAHNPEYHRRTKHTEIKQVFIRKKVMKGFGLQELK</sequence>
<dbReference type="AlphaFoldDB" id="A0A4Y2FXV5"/>
<dbReference type="CDD" id="cd09272">
    <property type="entry name" value="RNase_HI_RT_Ty1"/>
    <property type="match status" value="1"/>
</dbReference>
<proteinExistence type="predicted"/>
<feature type="domain" description="Reverse transcriptase Ty1/copia-type" evidence="1">
    <location>
        <begin position="6"/>
        <end position="83"/>
    </location>
</feature>
<dbReference type="InterPro" id="IPR013103">
    <property type="entry name" value="RVT_2"/>
</dbReference>